<gene>
    <name evidence="3" type="ORF">BpHYR1_020113</name>
</gene>
<feature type="domain" description="EGF-like" evidence="2">
    <location>
        <begin position="89"/>
        <end position="126"/>
    </location>
</feature>
<dbReference type="OrthoDB" id="10045365at2759"/>
<keyword evidence="1" id="KW-0245">EGF-like domain</keyword>
<accession>A0A3M7RXS2</accession>
<proteinExistence type="predicted"/>
<organism evidence="3 4">
    <name type="scientific">Brachionus plicatilis</name>
    <name type="common">Marine rotifer</name>
    <name type="synonym">Brachionus muelleri</name>
    <dbReference type="NCBI Taxonomy" id="10195"/>
    <lineage>
        <taxon>Eukaryota</taxon>
        <taxon>Metazoa</taxon>
        <taxon>Spiralia</taxon>
        <taxon>Gnathifera</taxon>
        <taxon>Rotifera</taxon>
        <taxon>Eurotatoria</taxon>
        <taxon>Monogononta</taxon>
        <taxon>Pseudotrocha</taxon>
        <taxon>Ploima</taxon>
        <taxon>Brachionidae</taxon>
        <taxon>Brachionus</taxon>
    </lineage>
</organism>
<feature type="domain" description="EGF-like" evidence="2">
    <location>
        <begin position="133"/>
        <end position="166"/>
    </location>
</feature>
<feature type="disulfide bond" evidence="1">
    <location>
        <begin position="38"/>
        <end position="47"/>
    </location>
</feature>
<evidence type="ECO:0000313" key="4">
    <source>
        <dbReference type="Proteomes" id="UP000276133"/>
    </source>
</evidence>
<dbReference type="Pfam" id="PF00008">
    <property type="entry name" value="EGF"/>
    <property type="match status" value="2"/>
</dbReference>
<evidence type="ECO:0000256" key="1">
    <source>
        <dbReference type="PROSITE-ProRule" id="PRU00076"/>
    </source>
</evidence>
<feature type="disulfide bond" evidence="1">
    <location>
        <begin position="77"/>
        <end position="86"/>
    </location>
</feature>
<dbReference type="Gene3D" id="2.10.25.10">
    <property type="entry name" value="Laminin"/>
    <property type="match status" value="4"/>
</dbReference>
<feature type="disulfide bond" evidence="1">
    <location>
        <begin position="116"/>
        <end position="125"/>
    </location>
</feature>
<feature type="disulfide bond" evidence="1">
    <location>
        <begin position="156"/>
        <end position="165"/>
    </location>
</feature>
<reference evidence="3 4" key="1">
    <citation type="journal article" date="2018" name="Sci. Rep.">
        <title>Genomic signatures of local adaptation to the degree of environmental predictability in rotifers.</title>
        <authorList>
            <person name="Franch-Gras L."/>
            <person name="Hahn C."/>
            <person name="Garcia-Roger E.M."/>
            <person name="Carmona M.J."/>
            <person name="Serra M."/>
            <person name="Gomez A."/>
        </authorList>
    </citation>
    <scope>NUCLEOTIDE SEQUENCE [LARGE SCALE GENOMIC DNA]</scope>
    <source>
        <strain evidence="3">HYR1</strain>
    </source>
</reference>
<dbReference type="InterPro" id="IPR050906">
    <property type="entry name" value="Notch_signaling"/>
</dbReference>
<dbReference type="PANTHER" id="PTHR24044:SF417">
    <property type="entry name" value="WEARY, ISOFORM B"/>
    <property type="match status" value="1"/>
</dbReference>
<keyword evidence="1" id="KW-1015">Disulfide bond</keyword>
<protein>
    <submittedName>
        <fullName evidence="3">Neurogenic locus notch-like protein</fullName>
    </submittedName>
</protein>
<dbReference type="PROSITE" id="PS50026">
    <property type="entry name" value="EGF_3"/>
    <property type="match status" value="4"/>
</dbReference>
<comment type="caution">
    <text evidence="1">Lacks conserved residue(s) required for the propagation of feature annotation.</text>
</comment>
<dbReference type="AlphaFoldDB" id="A0A3M7RXS2"/>
<name>A0A3M7RXS2_BRAPC</name>
<dbReference type="SUPFAM" id="SSF57196">
    <property type="entry name" value="EGF/Laminin"/>
    <property type="match status" value="4"/>
</dbReference>
<dbReference type="PANTHER" id="PTHR24044">
    <property type="entry name" value="NOTCH LIGAND FAMILY MEMBER"/>
    <property type="match status" value="1"/>
</dbReference>
<feature type="domain" description="EGF-like" evidence="2">
    <location>
        <begin position="49"/>
        <end position="87"/>
    </location>
</feature>
<sequence>MSVVKRESNPFLCSPSTCLNGGVCVRPDPDLYITYCNCAEGFTGVLCEIPTKCIFNKTCKNNGYCLTTDAGAIVCNCPLPYTGTYCQINNKFCDLKPCKNGGICKQTGEYDGKCECPSGYEGRTCNTKKCDSNNNPCNEKNTLACLQIDDQFRCLCQTGFTGENCESEL</sequence>
<dbReference type="SMART" id="SM00181">
    <property type="entry name" value="EGF"/>
    <property type="match status" value="4"/>
</dbReference>
<comment type="caution">
    <text evidence="3">The sequence shown here is derived from an EMBL/GenBank/DDBJ whole genome shotgun (WGS) entry which is preliminary data.</text>
</comment>
<dbReference type="Proteomes" id="UP000276133">
    <property type="component" value="Unassembled WGS sequence"/>
</dbReference>
<dbReference type="PROSITE" id="PS00022">
    <property type="entry name" value="EGF_1"/>
    <property type="match status" value="4"/>
</dbReference>
<evidence type="ECO:0000313" key="3">
    <source>
        <dbReference type="EMBL" id="RNA28282.1"/>
    </source>
</evidence>
<dbReference type="GO" id="GO:0005112">
    <property type="term" value="F:Notch binding"/>
    <property type="evidence" value="ECO:0007669"/>
    <property type="project" value="TreeGrafter"/>
</dbReference>
<dbReference type="EMBL" id="REGN01002409">
    <property type="protein sequence ID" value="RNA28282.1"/>
    <property type="molecule type" value="Genomic_DNA"/>
</dbReference>
<dbReference type="PROSITE" id="PS01186">
    <property type="entry name" value="EGF_2"/>
    <property type="match status" value="4"/>
</dbReference>
<feature type="domain" description="EGF-like" evidence="2">
    <location>
        <begin position="9"/>
        <end position="48"/>
    </location>
</feature>
<keyword evidence="4" id="KW-1185">Reference proteome</keyword>
<evidence type="ECO:0000259" key="2">
    <source>
        <dbReference type="PROSITE" id="PS50026"/>
    </source>
</evidence>
<dbReference type="STRING" id="10195.A0A3M7RXS2"/>
<dbReference type="InterPro" id="IPR000742">
    <property type="entry name" value="EGF"/>
</dbReference>